<keyword evidence="4" id="KW-0297">G-protein coupled receptor</keyword>
<dbReference type="RefSeq" id="XP_066936750.1">
    <property type="nucleotide sequence ID" value="XM_067080649.1"/>
</dbReference>
<keyword evidence="6" id="KW-0675">Receptor</keyword>
<dbReference type="PROSITE" id="PS50259">
    <property type="entry name" value="G_PROTEIN_RECEP_F3_4"/>
    <property type="match status" value="1"/>
</dbReference>
<dbReference type="PANTHER" id="PTHR10519:SF20">
    <property type="entry name" value="G-PROTEIN COUPLED RECEPTOR 156-RELATED"/>
    <property type="match status" value="1"/>
</dbReference>
<accession>A0A7M5XKM7</accession>
<reference evidence="12" key="1">
    <citation type="submission" date="2021-01" db="UniProtKB">
        <authorList>
            <consortium name="EnsemblMetazoa"/>
        </authorList>
    </citation>
    <scope>IDENTIFICATION</scope>
</reference>
<dbReference type="CDD" id="cd15047">
    <property type="entry name" value="7tmC_GABA-B-like"/>
    <property type="match status" value="1"/>
</dbReference>
<dbReference type="GeneID" id="136824659"/>
<dbReference type="InterPro" id="IPR000337">
    <property type="entry name" value="GPCR_3"/>
</dbReference>
<evidence type="ECO:0000313" key="12">
    <source>
        <dbReference type="EnsemblMetazoa" id="CLYHEMP023716.1"/>
    </source>
</evidence>
<keyword evidence="7" id="KW-0325">Glycoprotein</keyword>
<dbReference type="PRINTS" id="PR00248">
    <property type="entry name" value="GPCRMGR"/>
</dbReference>
<feature type="chain" id="PRO_5029779627" description="G-protein coupled receptors family 3 profile domain-containing protein" evidence="10">
    <location>
        <begin position="21"/>
        <end position="835"/>
    </location>
</feature>
<dbReference type="InterPro" id="IPR028082">
    <property type="entry name" value="Peripla_BP_I"/>
</dbReference>
<feature type="transmembrane region" description="Helical" evidence="9">
    <location>
        <begin position="605"/>
        <end position="626"/>
    </location>
</feature>
<evidence type="ECO:0000256" key="8">
    <source>
        <dbReference type="ARBA" id="ARBA00023224"/>
    </source>
</evidence>
<evidence type="ECO:0000256" key="9">
    <source>
        <dbReference type="SAM" id="Phobius"/>
    </source>
</evidence>
<dbReference type="Proteomes" id="UP000594262">
    <property type="component" value="Unplaced"/>
</dbReference>
<evidence type="ECO:0000256" key="4">
    <source>
        <dbReference type="ARBA" id="ARBA00023040"/>
    </source>
</evidence>
<name>A0A7M5XKM7_9CNID</name>
<keyword evidence="5 9" id="KW-0472">Membrane</keyword>
<evidence type="ECO:0000256" key="7">
    <source>
        <dbReference type="ARBA" id="ARBA00023180"/>
    </source>
</evidence>
<sequence>MKMKCILLLIAQFLSSLSQAADNVIHINAYTPYYLNDDRHSYKAALDTGVQLLNEKKDILPNHTIEIHYEDDYRKKGLAMNHAMSTIRKKEYPLQYVFGPFNIESYLLTHIVTDNFHVPHNDLEVGLKLSSLEALVQMLRHFNWARIAIFTQINDKFIEEDENDEIVQYLKKNGVEALHFKLYHGGISSIPYDRNGQRVFEDINDMLVPIQKIKENDIRIIIFNGIQFPSWYYRAYCLLRQNNMVFPRYQTVMIEKSGYVMLDQTQIFFYPGRLKMECTLLEIFEAMESTIRIAPQKSRSFGSKTDYGNKTVGDVFEMLKINHDKNKQWLIDTIRAKAPNFDFRRLSLPATERGALYLVDEIYRMGMAFDSLLKQNGDPSDVFLDTKYNNVTKMRNFYKAFNNVNFLGVVGDYNPQSIREGRHTAITFQKLRFTFNARKPSGLFSDIGSYQLHTGDFQWFESIKSHFKNGSILTDRMTRLEKRVTYNDYAWITSWSVNIFGIVCSIVIFFLNNVYRNIKALKLTSPVVNNVMIFGSVLCYLSMIFYGMDTRFVVAGNVTAMCSASTVSLVTGFSIVFGSLFGKTWRIYRIFTSSRHNKKMKLKDYHIILFVAILLCIDIAMMASWFTVSPYETKNIILSSHENKTLDIITTEYFQRCESIHNSYFLTAIIIEKAVFLILGIFLAWETRKVNIPVLNDSRYIASSIYVVAITAIAGTIATVTLHSTEHYNEVYLILSIVVYVATTSTIFLAMLPKLTVLFGKNTLERQRTASTSSLAVKNATEELKSQKKRQEKLQAVRKYNAAVSKENRSQEVEAMKINPGYSASQENLKIKVEK</sequence>
<evidence type="ECO:0000256" key="3">
    <source>
        <dbReference type="ARBA" id="ARBA00022989"/>
    </source>
</evidence>
<dbReference type="GO" id="GO:0038039">
    <property type="term" value="C:G protein-coupled receptor heterodimeric complex"/>
    <property type="evidence" value="ECO:0007669"/>
    <property type="project" value="TreeGrafter"/>
</dbReference>
<keyword evidence="3 9" id="KW-1133">Transmembrane helix</keyword>
<dbReference type="PANTHER" id="PTHR10519">
    <property type="entry name" value="GABA-B RECEPTOR"/>
    <property type="match status" value="1"/>
</dbReference>
<dbReference type="InterPro" id="IPR002455">
    <property type="entry name" value="GPCR3_GABA-B"/>
</dbReference>
<dbReference type="AlphaFoldDB" id="A0A7M5XKM7"/>
<feature type="transmembrane region" description="Helical" evidence="9">
    <location>
        <begin position="527"/>
        <end position="546"/>
    </location>
</feature>
<dbReference type="GO" id="GO:0004965">
    <property type="term" value="F:G protein-coupled GABA receptor activity"/>
    <property type="evidence" value="ECO:0007669"/>
    <property type="project" value="InterPro"/>
</dbReference>
<feature type="transmembrane region" description="Helical" evidence="9">
    <location>
        <begin position="705"/>
        <end position="725"/>
    </location>
</feature>
<evidence type="ECO:0000256" key="5">
    <source>
        <dbReference type="ARBA" id="ARBA00023136"/>
    </source>
</evidence>
<feature type="transmembrane region" description="Helical" evidence="9">
    <location>
        <begin position="558"/>
        <end position="581"/>
    </location>
</feature>
<protein>
    <recommendedName>
        <fullName evidence="11">G-protein coupled receptors family 3 profile domain-containing protein</fullName>
    </recommendedName>
</protein>
<dbReference type="Gene3D" id="3.40.50.2300">
    <property type="match status" value="2"/>
</dbReference>
<evidence type="ECO:0000259" key="11">
    <source>
        <dbReference type="PROSITE" id="PS50259"/>
    </source>
</evidence>
<feature type="transmembrane region" description="Helical" evidence="9">
    <location>
        <begin position="731"/>
        <end position="752"/>
    </location>
</feature>
<evidence type="ECO:0000256" key="2">
    <source>
        <dbReference type="ARBA" id="ARBA00022692"/>
    </source>
</evidence>
<dbReference type="OrthoDB" id="2150267at2759"/>
<dbReference type="SUPFAM" id="SSF53822">
    <property type="entry name" value="Periplasmic binding protein-like I"/>
    <property type="match status" value="1"/>
</dbReference>
<feature type="domain" description="G-protein coupled receptors family 3 profile" evidence="11">
    <location>
        <begin position="525"/>
        <end position="759"/>
    </location>
</feature>
<proteinExistence type="predicted"/>
<evidence type="ECO:0000256" key="6">
    <source>
        <dbReference type="ARBA" id="ARBA00023170"/>
    </source>
</evidence>
<keyword evidence="2 9" id="KW-0812">Transmembrane</keyword>
<feature type="transmembrane region" description="Helical" evidence="9">
    <location>
        <begin position="489"/>
        <end position="515"/>
    </location>
</feature>
<keyword evidence="8" id="KW-0807">Transducer</keyword>
<keyword evidence="10" id="KW-0732">Signal</keyword>
<dbReference type="Pfam" id="PF00003">
    <property type="entry name" value="7tm_3"/>
    <property type="match status" value="1"/>
</dbReference>
<dbReference type="GO" id="GO:0007214">
    <property type="term" value="P:gamma-aminobutyric acid signaling pathway"/>
    <property type="evidence" value="ECO:0007669"/>
    <property type="project" value="TreeGrafter"/>
</dbReference>
<comment type="subcellular location">
    <subcellularLocation>
        <location evidence="1">Membrane</location>
        <topology evidence="1">Multi-pass membrane protein</topology>
    </subcellularLocation>
</comment>
<organism evidence="12 13">
    <name type="scientific">Clytia hemisphaerica</name>
    <dbReference type="NCBI Taxonomy" id="252671"/>
    <lineage>
        <taxon>Eukaryota</taxon>
        <taxon>Metazoa</taxon>
        <taxon>Cnidaria</taxon>
        <taxon>Hydrozoa</taxon>
        <taxon>Hydroidolina</taxon>
        <taxon>Leptothecata</taxon>
        <taxon>Obeliida</taxon>
        <taxon>Clytiidae</taxon>
        <taxon>Clytia</taxon>
    </lineage>
</organism>
<evidence type="ECO:0000256" key="1">
    <source>
        <dbReference type="ARBA" id="ARBA00004141"/>
    </source>
</evidence>
<feature type="transmembrane region" description="Helical" evidence="9">
    <location>
        <begin position="664"/>
        <end position="685"/>
    </location>
</feature>
<dbReference type="InterPro" id="IPR017978">
    <property type="entry name" value="GPCR_3_C"/>
</dbReference>
<evidence type="ECO:0000313" key="13">
    <source>
        <dbReference type="Proteomes" id="UP000594262"/>
    </source>
</evidence>
<dbReference type="EnsemblMetazoa" id="CLYHEMT023716.1">
    <property type="protein sequence ID" value="CLYHEMP023716.1"/>
    <property type="gene ID" value="CLYHEMG023716"/>
</dbReference>
<feature type="signal peptide" evidence="10">
    <location>
        <begin position="1"/>
        <end position="20"/>
    </location>
</feature>
<evidence type="ECO:0000256" key="10">
    <source>
        <dbReference type="SAM" id="SignalP"/>
    </source>
</evidence>
<keyword evidence="13" id="KW-1185">Reference proteome</keyword>